<evidence type="ECO:0000313" key="2">
    <source>
        <dbReference type="EMBL" id="CAK5274489.1"/>
    </source>
</evidence>
<gene>
    <name evidence="2" type="ORF">MYCIT1_LOCUS21714</name>
</gene>
<accession>A0AAD2HGM6</accession>
<feature type="region of interest" description="Disordered" evidence="1">
    <location>
        <begin position="46"/>
        <end position="68"/>
    </location>
</feature>
<evidence type="ECO:0000313" key="3">
    <source>
        <dbReference type="Proteomes" id="UP001295794"/>
    </source>
</evidence>
<name>A0AAD2HGM6_9AGAR</name>
<proteinExistence type="predicted"/>
<comment type="caution">
    <text evidence="2">The sequence shown here is derived from an EMBL/GenBank/DDBJ whole genome shotgun (WGS) entry which is preliminary data.</text>
</comment>
<feature type="region of interest" description="Disordered" evidence="1">
    <location>
        <begin position="101"/>
        <end position="121"/>
    </location>
</feature>
<evidence type="ECO:0000256" key="1">
    <source>
        <dbReference type="SAM" id="MobiDB-lite"/>
    </source>
</evidence>
<protein>
    <submittedName>
        <fullName evidence="2">Uncharacterized protein</fullName>
    </submittedName>
</protein>
<dbReference type="EMBL" id="CAVNYO010000403">
    <property type="protein sequence ID" value="CAK5274489.1"/>
    <property type="molecule type" value="Genomic_DNA"/>
</dbReference>
<sequence>MNRGCFTHLPLEHGSAEVGVVRQIQIAREMQIPVRGMVEQDIRRQQEVSGRHVKQNVGGDGGFHVRNNALCPRRTQGRANIRLVVRNRAVVQHVALDKCLGRDREGEDREGSEGSEHRFRY</sequence>
<keyword evidence="3" id="KW-1185">Reference proteome</keyword>
<dbReference type="Proteomes" id="UP001295794">
    <property type="component" value="Unassembled WGS sequence"/>
</dbReference>
<organism evidence="2 3">
    <name type="scientific">Mycena citricolor</name>
    <dbReference type="NCBI Taxonomy" id="2018698"/>
    <lineage>
        <taxon>Eukaryota</taxon>
        <taxon>Fungi</taxon>
        <taxon>Dikarya</taxon>
        <taxon>Basidiomycota</taxon>
        <taxon>Agaricomycotina</taxon>
        <taxon>Agaricomycetes</taxon>
        <taxon>Agaricomycetidae</taxon>
        <taxon>Agaricales</taxon>
        <taxon>Marasmiineae</taxon>
        <taxon>Mycenaceae</taxon>
        <taxon>Mycena</taxon>
    </lineage>
</organism>
<dbReference type="AlphaFoldDB" id="A0AAD2HGM6"/>
<reference evidence="2" key="1">
    <citation type="submission" date="2023-11" db="EMBL/GenBank/DDBJ databases">
        <authorList>
            <person name="De Vega J J."/>
            <person name="De Vega J J."/>
        </authorList>
    </citation>
    <scope>NUCLEOTIDE SEQUENCE</scope>
</reference>